<name>A0ABM6WM02_9DEIN</name>
<feature type="chain" id="PRO_5045390568" evidence="2">
    <location>
        <begin position="21"/>
        <end position="418"/>
    </location>
</feature>
<keyword evidence="2" id="KW-0732">Signal</keyword>
<feature type="region of interest" description="Disordered" evidence="1">
    <location>
        <begin position="219"/>
        <end position="240"/>
    </location>
</feature>
<evidence type="ECO:0000313" key="4">
    <source>
        <dbReference type="Proteomes" id="UP000263013"/>
    </source>
</evidence>
<accession>A0ABM6WM02</accession>
<dbReference type="PROSITE" id="PS51257">
    <property type="entry name" value="PROKAR_LIPOPROTEIN"/>
    <property type="match status" value="1"/>
</dbReference>
<organism evidence="3 4">
    <name type="scientific">Meiothermus taiwanensis WR-220</name>
    <dbReference type="NCBI Taxonomy" id="1339250"/>
    <lineage>
        <taxon>Bacteria</taxon>
        <taxon>Thermotogati</taxon>
        <taxon>Deinococcota</taxon>
        <taxon>Deinococci</taxon>
        <taxon>Thermales</taxon>
        <taxon>Thermaceae</taxon>
        <taxon>Meiothermus</taxon>
    </lineage>
</organism>
<keyword evidence="4" id="KW-1185">Reference proteome</keyword>
<feature type="signal peptide" evidence="2">
    <location>
        <begin position="1"/>
        <end position="20"/>
    </location>
</feature>
<protein>
    <submittedName>
        <fullName evidence="3">Uncharacterized protein</fullName>
    </submittedName>
</protein>
<reference evidence="3 4" key="1">
    <citation type="submission" date="2017-05" db="EMBL/GenBank/DDBJ databases">
        <title>Complete genome sequence of Meiothermus taiwanensis WR-220.</title>
        <authorList>
            <person name="Wu W.-L."/>
            <person name="Lo W.-S."/>
            <person name="Kuo C.-H."/>
            <person name="Wu S.-H."/>
        </authorList>
    </citation>
    <scope>NUCLEOTIDE SEQUENCE [LARGE SCALE GENOMIC DNA]</scope>
    <source>
        <strain evidence="3 4">WR-220</strain>
        <plasmid evidence="3 4">pMtWR-220</plasmid>
    </source>
</reference>
<gene>
    <name evidence="3" type="ORF">Mtai_v1c28250</name>
</gene>
<dbReference type="EMBL" id="CP021131">
    <property type="protein sequence ID" value="AWR88049.1"/>
    <property type="molecule type" value="Genomic_DNA"/>
</dbReference>
<dbReference type="RefSeq" id="WP_131455723.1">
    <property type="nucleotide sequence ID" value="NZ_CP021131.1"/>
</dbReference>
<sequence>MAKRWLVLGLSLPMVLLLLAGCGQTGNTPAPLQQLVQAEDQTVQQAEATLDEAISAFSDVLPASLGAQATSEPRPLTAYCCLEDGSMMVIGGPWRSSFPWSIPNGVDDLVDKPLFVVIKEKRGSGKPKSSYLGYLRRTAGGGGYEVEWYGARGARPVRTPATTDGRPLTADEVARKIKITVFSKTKTTNPDGSTTTEIDILRIEFDTQRMAHVATRLPSENELPGRELGTANQADPPLSKEPPIICCGRPKPWPPYPDWPWQWLLRNNDVVLGLMPYDNPKLRTAASIEELVGENLGMVYVRKRLPFPPVTTDCGPNRVWCPPDNDPIYNLRLVREQQGLAIQLTKLGDPSQVIATLPVASASLVRGTGTAGSDLGITDSIGEQDAVVTFTFRETAGSPPGGPIVINIITININIKLR</sequence>
<evidence type="ECO:0000256" key="2">
    <source>
        <dbReference type="SAM" id="SignalP"/>
    </source>
</evidence>
<dbReference type="Proteomes" id="UP000263013">
    <property type="component" value="Plasmid pMtWR-220"/>
</dbReference>
<proteinExistence type="predicted"/>
<geneLocation type="plasmid" evidence="3 4">
    <name>pMtWR-220</name>
</geneLocation>
<keyword evidence="3" id="KW-0614">Plasmid</keyword>
<evidence type="ECO:0000313" key="3">
    <source>
        <dbReference type="EMBL" id="AWR88049.1"/>
    </source>
</evidence>
<evidence type="ECO:0000256" key="1">
    <source>
        <dbReference type="SAM" id="MobiDB-lite"/>
    </source>
</evidence>